<comment type="caution">
    <text evidence="1">The sequence shown here is derived from an EMBL/GenBank/DDBJ whole genome shotgun (WGS) entry which is preliminary data.</text>
</comment>
<proteinExistence type="predicted"/>
<dbReference type="Proteomes" id="UP000271974">
    <property type="component" value="Unassembled WGS sequence"/>
</dbReference>
<name>A0A3S1BM05_ELYCH</name>
<feature type="non-terminal residue" evidence="1">
    <location>
        <position position="1"/>
    </location>
</feature>
<reference evidence="1 2" key="1">
    <citation type="submission" date="2019-01" db="EMBL/GenBank/DDBJ databases">
        <title>A draft genome assembly of the solar-powered sea slug Elysia chlorotica.</title>
        <authorList>
            <person name="Cai H."/>
            <person name="Li Q."/>
            <person name="Fang X."/>
            <person name="Li J."/>
            <person name="Curtis N.E."/>
            <person name="Altenburger A."/>
            <person name="Shibata T."/>
            <person name="Feng M."/>
            <person name="Maeda T."/>
            <person name="Schwartz J.A."/>
            <person name="Shigenobu S."/>
            <person name="Lundholm N."/>
            <person name="Nishiyama T."/>
            <person name="Yang H."/>
            <person name="Hasebe M."/>
            <person name="Li S."/>
            <person name="Pierce S.K."/>
            <person name="Wang J."/>
        </authorList>
    </citation>
    <scope>NUCLEOTIDE SEQUENCE [LARGE SCALE GENOMIC DNA]</scope>
    <source>
        <strain evidence="1">EC2010</strain>
        <tissue evidence="1">Whole organism of an adult</tissue>
    </source>
</reference>
<protein>
    <submittedName>
        <fullName evidence="1">Uncharacterized protein</fullName>
    </submittedName>
</protein>
<sequence>DVRSAQVLSGAVFFFPVKFRLRGTCCRFVAPHVSKQIVAFMRCTQAKPDCCGVSPWARCAYGFPRLSYGFSFKEIVNQFTSVRANVPISSILNLEIKQILLGWDKF</sequence>
<accession>A0A3S1BM05</accession>
<dbReference type="AlphaFoldDB" id="A0A3S1BM05"/>
<evidence type="ECO:0000313" key="2">
    <source>
        <dbReference type="Proteomes" id="UP000271974"/>
    </source>
</evidence>
<gene>
    <name evidence="1" type="ORF">EGW08_005443</name>
</gene>
<dbReference type="EMBL" id="RQTK01000128">
    <property type="protein sequence ID" value="RUS86783.1"/>
    <property type="molecule type" value="Genomic_DNA"/>
</dbReference>
<evidence type="ECO:0000313" key="1">
    <source>
        <dbReference type="EMBL" id="RUS86783.1"/>
    </source>
</evidence>
<organism evidence="1 2">
    <name type="scientific">Elysia chlorotica</name>
    <name type="common">Eastern emerald elysia</name>
    <name type="synonym">Sea slug</name>
    <dbReference type="NCBI Taxonomy" id="188477"/>
    <lineage>
        <taxon>Eukaryota</taxon>
        <taxon>Metazoa</taxon>
        <taxon>Spiralia</taxon>
        <taxon>Lophotrochozoa</taxon>
        <taxon>Mollusca</taxon>
        <taxon>Gastropoda</taxon>
        <taxon>Heterobranchia</taxon>
        <taxon>Euthyneura</taxon>
        <taxon>Panpulmonata</taxon>
        <taxon>Sacoglossa</taxon>
        <taxon>Placobranchoidea</taxon>
        <taxon>Plakobranchidae</taxon>
        <taxon>Elysia</taxon>
    </lineage>
</organism>
<keyword evidence="2" id="KW-1185">Reference proteome</keyword>